<feature type="domain" description="GGDEF" evidence="5">
    <location>
        <begin position="223"/>
        <end position="357"/>
    </location>
</feature>
<evidence type="ECO:0000256" key="4">
    <source>
        <dbReference type="SAM" id="Phobius"/>
    </source>
</evidence>
<dbReference type="Pfam" id="PF00990">
    <property type="entry name" value="GGDEF"/>
    <property type="match status" value="1"/>
</dbReference>
<feature type="transmembrane region" description="Helical" evidence="4">
    <location>
        <begin position="81"/>
        <end position="101"/>
    </location>
</feature>
<name>A0AA41ZFW6_9GAMM</name>
<dbReference type="SMART" id="SM00267">
    <property type="entry name" value="GGDEF"/>
    <property type="match status" value="1"/>
</dbReference>
<comment type="caution">
    <text evidence="6">The sequence shown here is derived from an EMBL/GenBank/DDBJ whole genome shotgun (WGS) entry which is preliminary data.</text>
</comment>
<accession>A0AA41ZFW6</accession>
<feature type="transmembrane region" description="Helical" evidence="4">
    <location>
        <begin position="165"/>
        <end position="183"/>
    </location>
</feature>
<sequence length="360" mass="39357">MNILDRFHQWLLEVPDNASTQNGRYFEIFARLHLVVLGACLLFYVPVYGVLGQPVMIGIGLGSVLLLLISLFALRRGFIDISVVLLPAALLGQALAATLYFGIASGFSIVAVLAVVLVFIADFPLALKCVCSTGFLLVTVGTIFSVQSSLPLSPLPYELRQTLQLLNLIAVCALVGLVMYHVGRVANRLEKQYRHSATRDSLTDILNRRGVLAEGERYHRMGGQYAVLLLDVDYFKSINDTRGHASGDEVLRHLARCMKHSTRDGDALGRVGGEEFLILLQDLSIEGAVFIAERLRQKIERSPCMLAQGEPVNVTVSIGVACSEHHPQGLAAVIEQADQRLYAAKHQGRNRVVSTTPVAT</sequence>
<dbReference type="GO" id="GO:0052621">
    <property type="term" value="F:diguanylate cyclase activity"/>
    <property type="evidence" value="ECO:0007669"/>
    <property type="project" value="UniProtKB-EC"/>
</dbReference>
<dbReference type="EMBL" id="JAPIVE010000002">
    <property type="protein sequence ID" value="MCX2524514.1"/>
    <property type="molecule type" value="Genomic_DNA"/>
</dbReference>
<dbReference type="EC" id="2.7.7.65" evidence="2"/>
<dbReference type="AlphaFoldDB" id="A0AA41ZFW6"/>
<comment type="catalytic activity">
    <reaction evidence="3">
        <text>2 GTP = 3',3'-c-di-GMP + 2 diphosphate</text>
        <dbReference type="Rhea" id="RHEA:24898"/>
        <dbReference type="ChEBI" id="CHEBI:33019"/>
        <dbReference type="ChEBI" id="CHEBI:37565"/>
        <dbReference type="ChEBI" id="CHEBI:58805"/>
        <dbReference type="EC" id="2.7.7.65"/>
    </reaction>
</comment>
<proteinExistence type="predicted"/>
<protein>
    <recommendedName>
        <fullName evidence="2">diguanylate cyclase</fullName>
        <ecNumber evidence="2">2.7.7.65</ecNumber>
    </recommendedName>
</protein>
<dbReference type="Proteomes" id="UP001165678">
    <property type="component" value="Unassembled WGS sequence"/>
</dbReference>
<evidence type="ECO:0000259" key="5">
    <source>
        <dbReference type="PROSITE" id="PS50887"/>
    </source>
</evidence>
<dbReference type="FunFam" id="3.30.70.270:FF:000001">
    <property type="entry name" value="Diguanylate cyclase domain protein"/>
    <property type="match status" value="1"/>
</dbReference>
<dbReference type="InterPro" id="IPR043128">
    <property type="entry name" value="Rev_trsase/Diguanyl_cyclase"/>
</dbReference>
<feature type="transmembrane region" description="Helical" evidence="4">
    <location>
        <begin position="134"/>
        <end position="153"/>
    </location>
</feature>
<dbReference type="Gene3D" id="3.30.70.270">
    <property type="match status" value="1"/>
</dbReference>
<keyword evidence="4" id="KW-0812">Transmembrane</keyword>
<evidence type="ECO:0000313" key="7">
    <source>
        <dbReference type="Proteomes" id="UP001165678"/>
    </source>
</evidence>
<dbReference type="PANTHER" id="PTHR45138">
    <property type="entry name" value="REGULATORY COMPONENTS OF SENSORY TRANSDUCTION SYSTEM"/>
    <property type="match status" value="1"/>
</dbReference>
<keyword evidence="4" id="KW-1133">Transmembrane helix</keyword>
<keyword evidence="7" id="KW-1185">Reference proteome</keyword>
<evidence type="ECO:0000256" key="1">
    <source>
        <dbReference type="ARBA" id="ARBA00001946"/>
    </source>
</evidence>
<evidence type="ECO:0000313" key="6">
    <source>
        <dbReference type="EMBL" id="MCX2524514.1"/>
    </source>
</evidence>
<dbReference type="InterPro" id="IPR029787">
    <property type="entry name" value="Nucleotide_cyclase"/>
</dbReference>
<feature type="transmembrane region" description="Helical" evidence="4">
    <location>
        <begin position="28"/>
        <end position="49"/>
    </location>
</feature>
<dbReference type="NCBIfam" id="TIGR00254">
    <property type="entry name" value="GGDEF"/>
    <property type="match status" value="1"/>
</dbReference>
<feature type="transmembrane region" description="Helical" evidence="4">
    <location>
        <begin position="107"/>
        <end position="127"/>
    </location>
</feature>
<dbReference type="CDD" id="cd01949">
    <property type="entry name" value="GGDEF"/>
    <property type="match status" value="1"/>
</dbReference>
<dbReference type="InterPro" id="IPR000160">
    <property type="entry name" value="GGDEF_dom"/>
</dbReference>
<dbReference type="InterPro" id="IPR050469">
    <property type="entry name" value="Diguanylate_Cyclase"/>
</dbReference>
<feature type="transmembrane region" description="Helical" evidence="4">
    <location>
        <begin position="55"/>
        <end position="74"/>
    </location>
</feature>
<comment type="cofactor">
    <cofactor evidence="1">
        <name>Mg(2+)</name>
        <dbReference type="ChEBI" id="CHEBI:18420"/>
    </cofactor>
</comment>
<dbReference type="RefSeq" id="WP_265896300.1">
    <property type="nucleotide sequence ID" value="NZ_JAPIVE010000002.1"/>
</dbReference>
<dbReference type="PANTHER" id="PTHR45138:SF9">
    <property type="entry name" value="DIGUANYLATE CYCLASE DGCM-RELATED"/>
    <property type="match status" value="1"/>
</dbReference>
<organism evidence="6 7">
    <name type="scientific">Larsenimonas rhizosphaerae</name>
    <dbReference type="NCBI Taxonomy" id="2944682"/>
    <lineage>
        <taxon>Bacteria</taxon>
        <taxon>Pseudomonadati</taxon>
        <taxon>Pseudomonadota</taxon>
        <taxon>Gammaproteobacteria</taxon>
        <taxon>Oceanospirillales</taxon>
        <taxon>Halomonadaceae</taxon>
        <taxon>Larsenimonas</taxon>
    </lineage>
</organism>
<evidence type="ECO:0000256" key="3">
    <source>
        <dbReference type="ARBA" id="ARBA00034247"/>
    </source>
</evidence>
<reference evidence="6" key="1">
    <citation type="submission" date="2022-11" db="EMBL/GenBank/DDBJ databases">
        <title>Larsenimonas rhizosphaerae sp. nov., isolated from a tidal mudflat.</title>
        <authorList>
            <person name="Lee S.D."/>
            <person name="Kim I.S."/>
        </authorList>
    </citation>
    <scope>NUCLEOTIDE SEQUENCE</scope>
    <source>
        <strain evidence="6">GH2-1</strain>
    </source>
</reference>
<gene>
    <name evidence="6" type="ORF">OQ287_09685</name>
</gene>
<evidence type="ECO:0000256" key="2">
    <source>
        <dbReference type="ARBA" id="ARBA00012528"/>
    </source>
</evidence>
<dbReference type="PROSITE" id="PS50887">
    <property type="entry name" value="GGDEF"/>
    <property type="match status" value="1"/>
</dbReference>
<dbReference type="SUPFAM" id="SSF55073">
    <property type="entry name" value="Nucleotide cyclase"/>
    <property type="match status" value="1"/>
</dbReference>
<keyword evidence="4" id="KW-0472">Membrane</keyword>